<proteinExistence type="inferred from homology"/>
<dbReference type="SUPFAM" id="SSF46785">
    <property type="entry name" value="Winged helix' DNA-binding domain"/>
    <property type="match status" value="1"/>
</dbReference>
<organism evidence="6 7">
    <name type="scientific">Siphonobacter aquaeclarae</name>
    <dbReference type="NCBI Taxonomy" id="563176"/>
    <lineage>
        <taxon>Bacteria</taxon>
        <taxon>Pseudomonadati</taxon>
        <taxon>Bacteroidota</taxon>
        <taxon>Cytophagia</taxon>
        <taxon>Cytophagales</taxon>
        <taxon>Cytophagaceae</taxon>
        <taxon>Siphonobacter</taxon>
    </lineage>
</organism>
<dbReference type="InterPro" id="IPR005119">
    <property type="entry name" value="LysR_subst-bd"/>
</dbReference>
<dbReference type="Pfam" id="PF03466">
    <property type="entry name" value="LysR_substrate"/>
    <property type="match status" value="1"/>
</dbReference>
<dbReference type="RefSeq" id="WP_093197802.1">
    <property type="nucleotide sequence ID" value="NZ_FNGS01000001.1"/>
</dbReference>
<evidence type="ECO:0000313" key="7">
    <source>
        <dbReference type="Proteomes" id="UP000198901"/>
    </source>
</evidence>
<evidence type="ECO:0000259" key="5">
    <source>
        <dbReference type="PROSITE" id="PS50931"/>
    </source>
</evidence>
<reference evidence="6 7" key="1">
    <citation type="submission" date="2016-10" db="EMBL/GenBank/DDBJ databases">
        <authorList>
            <person name="de Groot N.N."/>
        </authorList>
    </citation>
    <scope>NUCLEOTIDE SEQUENCE [LARGE SCALE GENOMIC DNA]</scope>
    <source>
        <strain evidence="6 7">DSM 21668</strain>
    </source>
</reference>
<dbReference type="GO" id="GO:0003700">
    <property type="term" value="F:DNA-binding transcription factor activity"/>
    <property type="evidence" value="ECO:0007669"/>
    <property type="project" value="InterPro"/>
</dbReference>
<keyword evidence="2" id="KW-0805">Transcription regulation</keyword>
<dbReference type="PANTHER" id="PTHR30126:SF39">
    <property type="entry name" value="HTH-TYPE TRANSCRIPTIONAL REGULATOR CYSL"/>
    <property type="match status" value="1"/>
</dbReference>
<dbReference type="Pfam" id="PF00126">
    <property type="entry name" value="HTH_1"/>
    <property type="match status" value="1"/>
</dbReference>
<evidence type="ECO:0000256" key="3">
    <source>
        <dbReference type="ARBA" id="ARBA00023125"/>
    </source>
</evidence>
<keyword evidence="3 6" id="KW-0238">DNA-binding</keyword>
<sequence>MIFDFRLHVFRTAARRLNFTKAADELCISQPAVTKHIHELERMLQIKLFERSGSGMKLSQAGKILLAHSDQIFAVYRELEFEINALMERQSGTLRLGASTTVAQYVLPPLLPAFRQKFPDIRLTMVSRNSDEIFRLLGAGEIDLGMTESAARETAFRLVPFLKDEIVLVARTQHPVASPIPLTDLPHIPLLLREPGSGTRDVLARALRNHHTGLHDLQVDMELSSTESIKQYMLSSDAMAFLSIHAVMKELGNNECRIVDIEGLEITRYFSFLLPHGQAPALSELFMKFIHHQLKV</sequence>
<dbReference type="Proteomes" id="UP000198901">
    <property type="component" value="Unassembled WGS sequence"/>
</dbReference>
<evidence type="ECO:0000256" key="2">
    <source>
        <dbReference type="ARBA" id="ARBA00023015"/>
    </source>
</evidence>
<dbReference type="PRINTS" id="PR00039">
    <property type="entry name" value="HTHLYSR"/>
</dbReference>
<dbReference type="PANTHER" id="PTHR30126">
    <property type="entry name" value="HTH-TYPE TRANSCRIPTIONAL REGULATOR"/>
    <property type="match status" value="1"/>
</dbReference>
<keyword evidence="7" id="KW-1185">Reference proteome</keyword>
<dbReference type="OrthoDB" id="9785745at2"/>
<evidence type="ECO:0000256" key="1">
    <source>
        <dbReference type="ARBA" id="ARBA00009437"/>
    </source>
</evidence>
<evidence type="ECO:0000256" key="4">
    <source>
        <dbReference type="ARBA" id="ARBA00023163"/>
    </source>
</evidence>
<dbReference type="AlphaFoldDB" id="A0A1G9I3J6"/>
<accession>A0A1G9I3J6</accession>
<evidence type="ECO:0000313" key="6">
    <source>
        <dbReference type="EMBL" id="SDL19808.1"/>
    </source>
</evidence>
<dbReference type="Gene3D" id="3.40.190.10">
    <property type="entry name" value="Periplasmic binding protein-like II"/>
    <property type="match status" value="2"/>
</dbReference>
<dbReference type="InterPro" id="IPR036388">
    <property type="entry name" value="WH-like_DNA-bd_sf"/>
</dbReference>
<dbReference type="InterPro" id="IPR036390">
    <property type="entry name" value="WH_DNA-bd_sf"/>
</dbReference>
<comment type="similarity">
    <text evidence="1">Belongs to the LysR transcriptional regulatory family.</text>
</comment>
<dbReference type="SUPFAM" id="SSF53850">
    <property type="entry name" value="Periplasmic binding protein-like II"/>
    <property type="match status" value="1"/>
</dbReference>
<dbReference type="PROSITE" id="PS50931">
    <property type="entry name" value="HTH_LYSR"/>
    <property type="match status" value="1"/>
</dbReference>
<dbReference type="EMBL" id="FNGS01000001">
    <property type="protein sequence ID" value="SDL19808.1"/>
    <property type="molecule type" value="Genomic_DNA"/>
</dbReference>
<protein>
    <submittedName>
        <fullName evidence="6">DNA-binding transcriptional regulator, LysR family</fullName>
    </submittedName>
</protein>
<dbReference type="STRING" id="563176.SAMN04488090_0322"/>
<name>A0A1G9I3J6_9BACT</name>
<dbReference type="InterPro" id="IPR000847">
    <property type="entry name" value="LysR_HTH_N"/>
</dbReference>
<feature type="domain" description="HTH lysR-type" evidence="5">
    <location>
        <begin position="1"/>
        <end position="59"/>
    </location>
</feature>
<dbReference type="Gene3D" id="1.10.10.10">
    <property type="entry name" value="Winged helix-like DNA-binding domain superfamily/Winged helix DNA-binding domain"/>
    <property type="match status" value="1"/>
</dbReference>
<keyword evidence="4" id="KW-0804">Transcription</keyword>
<dbReference type="GO" id="GO:0000976">
    <property type="term" value="F:transcription cis-regulatory region binding"/>
    <property type="evidence" value="ECO:0007669"/>
    <property type="project" value="TreeGrafter"/>
</dbReference>
<gene>
    <name evidence="6" type="ORF">SAMN04488090_0322</name>
</gene>